<evidence type="ECO:0000256" key="5">
    <source>
        <dbReference type="SAM" id="MobiDB-lite"/>
    </source>
</evidence>
<name>A0A521C9W4_9SPHI</name>
<evidence type="ECO:0000313" key="7">
    <source>
        <dbReference type="EMBL" id="SMO56239.1"/>
    </source>
</evidence>
<dbReference type="Pfam" id="PF21342">
    <property type="entry name" value="SoxA-TsdA_cyt-c"/>
    <property type="match status" value="1"/>
</dbReference>
<evidence type="ECO:0000313" key="8">
    <source>
        <dbReference type="Proteomes" id="UP000315971"/>
    </source>
</evidence>
<reference evidence="7 8" key="1">
    <citation type="submission" date="2017-05" db="EMBL/GenBank/DDBJ databases">
        <authorList>
            <person name="Varghese N."/>
            <person name="Submissions S."/>
        </authorList>
    </citation>
    <scope>NUCLEOTIDE SEQUENCE [LARGE SCALE GENOMIC DNA]</scope>
    <source>
        <strain evidence="7 8">DSM 21342</strain>
    </source>
</reference>
<protein>
    <submittedName>
        <fullName evidence="7">Thiosulfate dehydrogenase</fullName>
    </submittedName>
</protein>
<feature type="region of interest" description="Disordered" evidence="5">
    <location>
        <begin position="310"/>
        <end position="336"/>
    </location>
</feature>
<sequence>MTPYGSTWLKITLFALISAIGFELVNCQSSPQKNASQDQKTTLNSDSFTVWHAPDSLLIPATSEGELILYGKDLLNHTSVYLGPKGTIAQISNGMNCQNCHINAGTRLFGNNYSLVASTYPKHRNRSDQVESIEFRINDCMKRSLNGKPLDSLSKEMRAMVAYFKWIGKDVPKGAKLIGSGIEELPFMERAADTLKGRKVYLAKCQTCHGHNGEGLLNPSKTEYIYPPLWGPNSYNIGAGLFRLSQFAGFAKNNMPFNQASHQKPVLTTEEAWDVAAFVNSQPRPVKQYKEDWPKIAKKPVDHPFGPYADHFSETQHKYGPFGPIKEEKDKAKSLK</sequence>
<accession>A0A521C9W4</accession>
<evidence type="ECO:0000256" key="1">
    <source>
        <dbReference type="ARBA" id="ARBA00022617"/>
    </source>
</evidence>
<feature type="domain" description="Cytochrome c" evidence="6">
    <location>
        <begin position="192"/>
        <end position="283"/>
    </location>
</feature>
<dbReference type="GO" id="GO:0009055">
    <property type="term" value="F:electron transfer activity"/>
    <property type="evidence" value="ECO:0007669"/>
    <property type="project" value="InterPro"/>
</dbReference>
<dbReference type="InterPro" id="IPR036909">
    <property type="entry name" value="Cyt_c-like_dom_sf"/>
</dbReference>
<keyword evidence="3 4" id="KW-0408">Iron</keyword>
<gene>
    <name evidence="7" type="ORF">SAMN06265350_103339</name>
</gene>
<dbReference type="InterPro" id="IPR009056">
    <property type="entry name" value="Cyt_c-like_dom"/>
</dbReference>
<feature type="compositionally biased region" description="Basic and acidic residues" evidence="5">
    <location>
        <begin position="325"/>
        <end position="336"/>
    </location>
</feature>
<dbReference type="Pfam" id="PF00034">
    <property type="entry name" value="Cytochrom_C"/>
    <property type="match status" value="1"/>
</dbReference>
<dbReference type="Proteomes" id="UP000315971">
    <property type="component" value="Unassembled WGS sequence"/>
</dbReference>
<keyword evidence="2 4" id="KW-0479">Metal-binding</keyword>
<dbReference type="GO" id="GO:0046872">
    <property type="term" value="F:metal ion binding"/>
    <property type="evidence" value="ECO:0007669"/>
    <property type="project" value="UniProtKB-KW"/>
</dbReference>
<organism evidence="7 8">
    <name type="scientific">Solitalea koreensis</name>
    <dbReference type="NCBI Taxonomy" id="543615"/>
    <lineage>
        <taxon>Bacteria</taxon>
        <taxon>Pseudomonadati</taxon>
        <taxon>Bacteroidota</taxon>
        <taxon>Sphingobacteriia</taxon>
        <taxon>Sphingobacteriales</taxon>
        <taxon>Sphingobacteriaceae</taxon>
        <taxon>Solitalea</taxon>
    </lineage>
</organism>
<evidence type="ECO:0000259" key="6">
    <source>
        <dbReference type="PROSITE" id="PS51007"/>
    </source>
</evidence>
<evidence type="ECO:0000256" key="3">
    <source>
        <dbReference type="ARBA" id="ARBA00023004"/>
    </source>
</evidence>
<keyword evidence="8" id="KW-1185">Reference proteome</keyword>
<dbReference type="Gene3D" id="1.10.760.10">
    <property type="entry name" value="Cytochrome c-like domain"/>
    <property type="match status" value="2"/>
</dbReference>
<dbReference type="SUPFAM" id="SSF46626">
    <property type="entry name" value="Cytochrome c"/>
    <property type="match status" value="2"/>
</dbReference>
<dbReference type="PROSITE" id="PS51007">
    <property type="entry name" value="CYTC"/>
    <property type="match status" value="1"/>
</dbReference>
<dbReference type="PANTHER" id="PTHR35008:SF9">
    <property type="entry name" value="CYTOCHROME C DOMAIN-CONTAINING PROTEIN"/>
    <property type="match status" value="1"/>
</dbReference>
<dbReference type="EMBL" id="FXSZ01000003">
    <property type="protein sequence ID" value="SMO56239.1"/>
    <property type="molecule type" value="Genomic_DNA"/>
</dbReference>
<dbReference type="OrthoDB" id="9779283at2"/>
<dbReference type="GO" id="GO:0020037">
    <property type="term" value="F:heme binding"/>
    <property type="evidence" value="ECO:0007669"/>
    <property type="project" value="InterPro"/>
</dbReference>
<dbReference type="RefSeq" id="WP_142602790.1">
    <property type="nucleotide sequence ID" value="NZ_FXSZ01000003.1"/>
</dbReference>
<proteinExistence type="predicted"/>
<evidence type="ECO:0000256" key="4">
    <source>
        <dbReference type="PROSITE-ProRule" id="PRU00433"/>
    </source>
</evidence>
<keyword evidence="1 4" id="KW-0349">Heme</keyword>
<dbReference type="InterPro" id="IPR051459">
    <property type="entry name" value="Cytochrome_c-type_DH"/>
</dbReference>
<evidence type="ECO:0000256" key="2">
    <source>
        <dbReference type="ARBA" id="ARBA00022723"/>
    </source>
</evidence>
<dbReference type="AlphaFoldDB" id="A0A521C9W4"/>
<dbReference type="PANTHER" id="PTHR35008">
    <property type="entry name" value="BLL4482 PROTEIN-RELATED"/>
    <property type="match status" value="1"/>
</dbReference>